<dbReference type="eggNOG" id="COG1830">
    <property type="taxonomic scope" value="Bacteria"/>
</dbReference>
<dbReference type="SUPFAM" id="SSF51569">
    <property type="entry name" value="Aldolase"/>
    <property type="match status" value="1"/>
</dbReference>
<sequence>MADLEGNKVSKNFHLDKKSTLEGFHVKGLNHSDWGMKTRLSKIFNEESGNSVILAFDHGYIMGPTSGLERLDIVVPPLLPHIDVLMATRGGLRSCISPACGKGIALRCTAGRSVLDDDLSNEFKVVDTEEVIRMNASCMAIQVFIGSKNQHENLKELNRAVNEGTRYGIPTMGVVAVGKEMSRTKEYFLLATRMIAEFGAHIIKTYYCEGFEEVVAACPVPIVVAGGKKIPEKDALNLTYMAIKAGARGVDMGRNIFQAENPVAMAEAVSLIVHKNYTDEEAYEIYLKNK</sequence>
<dbReference type="HOGENOM" id="CLU_057069_1_0_0"/>
<dbReference type="PANTHER" id="PTHR47916:SF1">
    <property type="entry name" value="3-HYDROXY-5-PHOSPHONOOXYPENTANE-2,4-DIONE THIOLASE"/>
    <property type="match status" value="1"/>
</dbReference>
<dbReference type="SMART" id="SM01133">
    <property type="entry name" value="DeoC"/>
    <property type="match status" value="1"/>
</dbReference>
<dbReference type="OrthoDB" id="5915071at2"/>
<dbReference type="KEGG" id="ipo:Ilyop_0449"/>
<accession>E3HB86</accession>
<dbReference type="InterPro" id="IPR050456">
    <property type="entry name" value="DeoC/FbaB_aldolase"/>
</dbReference>
<dbReference type="InterPro" id="IPR013785">
    <property type="entry name" value="Aldolase_TIM"/>
</dbReference>
<proteinExistence type="predicted"/>
<dbReference type="InterPro" id="IPR002915">
    <property type="entry name" value="DeoC/FbaB/LacD_aldolase"/>
</dbReference>
<dbReference type="STRING" id="572544.Ilyop_0449"/>
<evidence type="ECO:0000313" key="1">
    <source>
        <dbReference type="EMBL" id="ADO82237.1"/>
    </source>
</evidence>
<protein>
    <submittedName>
        <fullName evidence="1">Deoxyribose-phosphate aldolase/phospho-2-dehydro-3-deoxyheptonate aldolase</fullName>
    </submittedName>
</protein>
<organism evidence="1 2">
    <name type="scientific">Ilyobacter polytropus (strain ATCC 51220 / DSM 2926 / LMG 16218 / CuHBu1)</name>
    <dbReference type="NCBI Taxonomy" id="572544"/>
    <lineage>
        <taxon>Bacteria</taxon>
        <taxon>Fusobacteriati</taxon>
        <taxon>Fusobacteriota</taxon>
        <taxon>Fusobacteriia</taxon>
        <taxon>Fusobacteriales</taxon>
        <taxon>Fusobacteriaceae</taxon>
        <taxon>Ilyobacter</taxon>
    </lineage>
</organism>
<dbReference type="Gene3D" id="3.20.20.70">
    <property type="entry name" value="Aldolase class I"/>
    <property type="match status" value="1"/>
</dbReference>
<name>E3HB86_ILYPC</name>
<dbReference type="EMBL" id="CP002281">
    <property type="protein sequence ID" value="ADO82237.1"/>
    <property type="molecule type" value="Genomic_DNA"/>
</dbReference>
<dbReference type="AlphaFoldDB" id="E3HB86"/>
<keyword evidence="2" id="KW-1185">Reference proteome</keyword>
<dbReference type="InterPro" id="IPR041720">
    <property type="entry name" value="FbaB-like"/>
</dbReference>
<evidence type="ECO:0000313" key="2">
    <source>
        <dbReference type="Proteomes" id="UP000006875"/>
    </source>
</evidence>
<dbReference type="PIRSF" id="PIRSF038992">
    <property type="entry name" value="Aldolase_Ia"/>
    <property type="match status" value="1"/>
</dbReference>
<dbReference type="GO" id="GO:0004332">
    <property type="term" value="F:fructose-bisphosphate aldolase activity"/>
    <property type="evidence" value="ECO:0007669"/>
    <property type="project" value="InterPro"/>
</dbReference>
<dbReference type="Proteomes" id="UP000006875">
    <property type="component" value="Chromosome"/>
</dbReference>
<dbReference type="RefSeq" id="WP_013386907.1">
    <property type="nucleotide sequence ID" value="NC_014632.1"/>
</dbReference>
<gene>
    <name evidence="1" type="ordered locus">Ilyop_0449</name>
</gene>
<dbReference type="NCBIfam" id="NF006081">
    <property type="entry name" value="PRK08227.1"/>
    <property type="match status" value="1"/>
</dbReference>
<reference evidence="1 2" key="1">
    <citation type="journal article" date="2010" name="Stand. Genomic Sci.">
        <title>Complete genome sequence of Ilyobacter polytropus type strain (CuHbu1).</title>
        <authorList>
            <person name="Sikorski J."/>
            <person name="Chertkov O."/>
            <person name="Lapidus A."/>
            <person name="Nolan M."/>
            <person name="Lucas S."/>
            <person name="Del Rio T.G."/>
            <person name="Tice H."/>
            <person name="Cheng J.F."/>
            <person name="Tapia R."/>
            <person name="Han C."/>
            <person name="Goodwin L."/>
            <person name="Pitluck S."/>
            <person name="Liolios K."/>
            <person name="Ivanova N."/>
            <person name="Mavromatis K."/>
            <person name="Mikhailova N."/>
            <person name="Pati A."/>
            <person name="Chen A."/>
            <person name="Palaniappan K."/>
            <person name="Land M."/>
            <person name="Hauser L."/>
            <person name="Chang Y.J."/>
            <person name="Jeffries C.D."/>
            <person name="Brambilla E."/>
            <person name="Yasawong M."/>
            <person name="Rohde M."/>
            <person name="Pukall R."/>
            <person name="Spring S."/>
            <person name="Goker M."/>
            <person name="Woyke T."/>
            <person name="Bristow J."/>
            <person name="Eisen J.A."/>
            <person name="Markowitz V."/>
            <person name="Hugenholtz P."/>
            <person name="Kyrpides N.C."/>
            <person name="Klenk H.P."/>
        </authorList>
    </citation>
    <scope>NUCLEOTIDE SEQUENCE [LARGE SCALE GENOMIC DNA]</scope>
    <source>
        <strain evidence="2">ATCC 51220 / DSM 2926 / LMG 16218 / CuHBu1</strain>
    </source>
</reference>
<dbReference type="Pfam" id="PF01791">
    <property type="entry name" value="DeoC"/>
    <property type="match status" value="1"/>
</dbReference>
<dbReference type="PANTHER" id="PTHR47916">
    <property type="entry name" value="FRUCTOSE-BISPHOSPHATE ALDOLASE CLASS 1"/>
    <property type="match status" value="1"/>
</dbReference>